<gene>
    <name evidence="1" type="ORF">CR513_32289</name>
</gene>
<proteinExistence type="predicted"/>
<dbReference type="Proteomes" id="UP000257109">
    <property type="component" value="Unassembled WGS sequence"/>
</dbReference>
<accession>A0A371G7A1</accession>
<keyword evidence="2" id="KW-1185">Reference proteome</keyword>
<dbReference type="OrthoDB" id="1415873at2759"/>
<name>A0A371G7A1_MUCPR</name>
<evidence type="ECO:0000313" key="2">
    <source>
        <dbReference type="Proteomes" id="UP000257109"/>
    </source>
</evidence>
<comment type="caution">
    <text evidence="1">The sequence shown here is derived from an EMBL/GenBank/DDBJ whole genome shotgun (WGS) entry which is preliminary data.</text>
</comment>
<organism evidence="1 2">
    <name type="scientific">Mucuna pruriens</name>
    <name type="common">Velvet bean</name>
    <name type="synonym">Dolichos pruriens</name>
    <dbReference type="NCBI Taxonomy" id="157652"/>
    <lineage>
        <taxon>Eukaryota</taxon>
        <taxon>Viridiplantae</taxon>
        <taxon>Streptophyta</taxon>
        <taxon>Embryophyta</taxon>
        <taxon>Tracheophyta</taxon>
        <taxon>Spermatophyta</taxon>
        <taxon>Magnoliopsida</taxon>
        <taxon>eudicotyledons</taxon>
        <taxon>Gunneridae</taxon>
        <taxon>Pentapetalae</taxon>
        <taxon>rosids</taxon>
        <taxon>fabids</taxon>
        <taxon>Fabales</taxon>
        <taxon>Fabaceae</taxon>
        <taxon>Papilionoideae</taxon>
        <taxon>50 kb inversion clade</taxon>
        <taxon>NPAAA clade</taxon>
        <taxon>indigoferoid/millettioid clade</taxon>
        <taxon>Phaseoleae</taxon>
        <taxon>Mucuna</taxon>
    </lineage>
</organism>
<evidence type="ECO:0000313" key="1">
    <source>
        <dbReference type="EMBL" id="RDX86391.1"/>
    </source>
</evidence>
<feature type="non-terminal residue" evidence="1">
    <location>
        <position position="1"/>
    </location>
</feature>
<sequence>MTHRNAYRTLFGMSPYWIVFGKACHLPMEIEHGAYWPVKQCNLDYDQERVLSRPESIVVQFTFEAHSSTFQVNGHQIKLYHEGPTPIARNMETISLMEPSPPDDTP</sequence>
<protein>
    <submittedName>
        <fullName evidence="1">Uncharacterized protein</fullName>
    </submittedName>
</protein>
<reference evidence="1" key="1">
    <citation type="submission" date="2018-05" db="EMBL/GenBank/DDBJ databases">
        <title>Draft genome of Mucuna pruriens seed.</title>
        <authorList>
            <person name="Nnadi N.E."/>
            <person name="Vos R."/>
            <person name="Hasami M.H."/>
            <person name="Devisetty U.K."/>
            <person name="Aguiy J.C."/>
        </authorList>
    </citation>
    <scope>NUCLEOTIDE SEQUENCE [LARGE SCALE GENOMIC DNA]</scope>
    <source>
        <strain evidence="1">JCA_2017</strain>
    </source>
</reference>
<dbReference type="EMBL" id="QJKJ01006534">
    <property type="protein sequence ID" value="RDX86391.1"/>
    <property type="molecule type" value="Genomic_DNA"/>
</dbReference>
<dbReference type="AlphaFoldDB" id="A0A371G7A1"/>